<gene>
    <name evidence="8" type="ORF">H9763_02980</name>
</gene>
<proteinExistence type="inferred from homology"/>
<dbReference type="Pfam" id="PF04138">
    <property type="entry name" value="GtrA_DPMS_TM"/>
    <property type="match status" value="1"/>
</dbReference>
<evidence type="ECO:0000256" key="6">
    <source>
        <dbReference type="SAM" id="Phobius"/>
    </source>
</evidence>
<evidence type="ECO:0000256" key="5">
    <source>
        <dbReference type="ARBA" id="ARBA00023136"/>
    </source>
</evidence>
<keyword evidence="4 6" id="KW-1133">Transmembrane helix</keyword>
<feature type="domain" description="GtrA/DPMS transmembrane" evidence="7">
    <location>
        <begin position="15"/>
        <end position="134"/>
    </location>
</feature>
<dbReference type="InterPro" id="IPR051401">
    <property type="entry name" value="GtrA_CellWall_Glycosyl"/>
</dbReference>
<name>A0A9D2MPN8_9FIRM</name>
<comment type="similarity">
    <text evidence="2">Belongs to the GtrA family.</text>
</comment>
<dbReference type="PANTHER" id="PTHR38459:SF1">
    <property type="entry name" value="PROPHAGE BACTOPRENOL-LINKED GLUCOSE TRANSLOCASE HOMOLOG"/>
    <property type="match status" value="1"/>
</dbReference>
<protein>
    <submittedName>
        <fullName evidence="8">GtrA family protein</fullName>
    </submittedName>
</protein>
<dbReference type="Proteomes" id="UP000886883">
    <property type="component" value="Unassembled WGS sequence"/>
</dbReference>
<feature type="transmembrane region" description="Helical" evidence="6">
    <location>
        <begin position="12"/>
        <end position="34"/>
    </location>
</feature>
<keyword evidence="3 6" id="KW-0812">Transmembrane</keyword>
<reference evidence="8" key="1">
    <citation type="journal article" date="2021" name="PeerJ">
        <title>Extensive microbial diversity within the chicken gut microbiome revealed by metagenomics and culture.</title>
        <authorList>
            <person name="Gilroy R."/>
            <person name="Ravi A."/>
            <person name="Getino M."/>
            <person name="Pursley I."/>
            <person name="Horton D.L."/>
            <person name="Alikhan N.F."/>
            <person name="Baker D."/>
            <person name="Gharbi K."/>
            <person name="Hall N."/>
            <person name="Watson M."/>
            <person name="Adriaenssens E.M."/>
            <person name="Foster-Nyarko E."/>
            <person name="Jarju S."/>
            <person name="Secka A."/>
            <person name="Antonio M."/>
            <person name="Oren A."/>
            <person name="Chaudhuri R.R."/>
            <person name="La Ragione R."/>
            <person name="Hildebrand F."/>
            <person name="Pallen M.J."/>
        </authorList>
    </citation>
    <scope>NUCLEOTIDE SEQUENCE</scope>
    <source>
        <strain evidence="8">USAMLcec3-2134</strain>
    </source>
</reference>
<dbReference type="InterPro" id="IPR007267">
    <property type="entry name" value="GtrA_DPMS_TM"/>
</dbReference>
<evidence type="ECO:0000256" key="3">
    <source>
        <dbReference type="ARBA" id="ARBA00022692"/>
    </source>
</evidence>
<dbReference type="AlphaFoldDB" id="A0A9D2MPN8"/>
<feature type="transmembrane region" description="Helical" evidence="6">
    <location>
        <begin position="110"/>
        <end position="128"/>
    </location>
</feature>
<evidence type="ECO:0000313" key="9">
    <source>
        <dbReference type="Proteomes" id="UP000886883"/>
    </source>
</evidence>
<reference evidence="8" key="2">
    <citation type="submission" date="2021-04" db="EMBL/GenBank/DDBJ databases">
        <authorList>
            <person name="Gilroy R."/>
        </authorList>
    </citation>
    <scope>NUCLEOTIDE SEQUENCE</scope>
    <source>
        <strain evidence="8">USAMLcec3-2134</strain>
    </source>
</reference>
<feature type="transmembrane region" description="Helical" evidence="6">
    <location>
        <begin position="78"/>
        <end position="98"/>
    </location>
</feature>
<evidence type="ECO:0000256" key="4">
    <source>
        <dbReference type="ARBA" id="ARBA00022989"/>
    </source>
</evidence>
<accession>A0A9D2MPN8</accession>
<dbReference type="GO" id="GO:0005886">
    <property type="term" value="C:plasma membrane"/>
    <property type="evidence" value="ECO:0007669"/>
    <property type="project" value="TreeGrafter"/>
</dbReference>
<feature type="transmembrane region" description="Helical" evidence="6">
    <location>
        <begin position="40"/>
        <end position="66"/>
    </location>
</feature>
<evidence type="ECO:0000256" key="2">
    <source>
        <dbReference type="ARBA" id="ARBA00009399"/>
    </source>
</evidence>
<dbReference type="PANTHER" id="PTHR38459">
    <property type="entry name" value="PROPHAGE BACTOPRENOL-LINKED GLUCOSE TRANSLOCASE HOMOLOG"/>
    <property type="match status" value="1"/>
</dbReference>
<organism evidence="8 9">
    <name type="scientific">Candidatus Eisenbergiella merdigallinarum</name>
    <dbReference type="NCBI Taxonomy" id="2838552"/>
    <lineage>
        <taxon>Bacteria</taxon>
        <taxon>Bacillati</taxon>
        <taxon>Bacillota</taxon>
        <taxon>Clostridia</taxon>
        <taxon>Lachnospirales</taxon>
        <taxon>Lachnospiraceae</taxon>
        <taxon>Eisenbergiella</taxon>
    </lineage>
</organism>
<comment type="subcellular location">
    <subcellularLocation>
        <location evidence="1">Membrane</location>
        <topology evidence="1">Multi-pass membrane protein</topology>
    </subcellularLocation>
</comment>
<evidence type="ECO:0000259" key="7">
    <source>
        <dbReference type="Pfam" id="PF04138"/>
    </source>
</evidence>
<sequence>MDRFLKSKLGQQILKFGVVGFLCFFIEFGLLILLKELCHLPVIVANTAAFTVSAIVNYILSIAFVFDADRSANQGKQFIVFFVLAVGGLIINNVVLKLGTLILDPFWSRSYILVKPFATGVVMVYNFITRKLFIERKSGNGEKPGERAETD</sequence>
<evidence type="ECO:0000256" key="1">
    <source>
        <dbReference type="ARBA" id="ARBA00004141"/>
    </source>
</evidence>
<dbReference type="EMBL" id="DWXE01000010">
    <property type="protein sequence ID" value="HJB90414.1"/>
    <property type="molecule type" value="Genomic_DNA"/>
</dbReference>
<comment type="caution">
    <text evidence="8">The sequence shown here is derived from an EMBL/GenBank/DDBJ whole genome shotgun (WGS) entry which is preliminary data.</text>
</comment>
<keyword evidence="5 6" id="KW-0472">Membrane</keyword>
<dbReference type="GO" id="GO:0000271">
    <property type="term" value="P:polysaccharide biosynthetic process"/>
    <property type="evidence" value="ECO:0007669"/>
    <property type="project" value="InterPro"/>
</dbReference>
<evidence type="ECO:0000313" key="8">
    <source>
        <dbReference type="EMBL" id="HJB90414.1"/>
    </source>
</evidence>